<dbReference type="InterPro" id="IPR036873">
    <property type="entry name" value="Rhodanese-like_dom_sf"/>
</dbReference>
<evidence type="ECO:0000313" key="4">
    <source>
        <dbReference type="Proteomes" id="UP000271003"/>
    </source>
</evidence>
<dbReference type="AlphaFoldDB" id="A0A2Z6IAW3"/>
<dbReference type="OrthoDB" id="6399656at2"/>
<dbReference type="Proteomes" id="UP000271003">
    <property type="component" value="Chromosome"/>
</dbReference>
<evidence type="ECO:0000313" key="3">
    <source>
        <dbReference type="EMBL" id="BBF23661.1"/>
    </source>
</evidence>
<reference evidence="3 4" key="1">
    <citation type="journal article" date="2018" name="Int. J. Syst. Evol. Microbiol.">
        <title>Mesosutterella multiformis gen. nov., sp. nov., a member of the family Sutterellaceae and Sutterella megalosphaeroides sp. nov., isolated from human faeces.</title>
        <authorList>
            <person name="Sakamoto M."/>
            <person name="Ikeyama N."/>
            <person name="Kunihiro T."/>
            <person name="Iino T."/>
            <person name="Yuki M."/>
            <person name="Ohkuma M."/>
        </authorList>
    </citation>
    <scope>NUCLEOTIDE SEQUENCE [LARGE SCALE GENOMIC DNA]</scope>
    <source>
        <strain evidence="3 4">6FBBBH3</strain>
    </source>
</reference>
<evidence type="ECO:0000259" key="2">
    <source>
        <dbReference type="PROSITE" id="PS50206"/>
    </source>
</evidence>
<dbReference type="InterPro" id="IPR001763">
    <property type="entry name" value="Rhodanese-like_dom"/>
</dbReference>
<feature type="chain" id="PRO_5016251591" description="Rhodanese domain-containing protein" evidence="1">
    <location>
        <begin position="24"/>
        <end position="157"/>
    </location>
</feature>
<dbReference type="EMBL" id="AP018786">
    <property type="protein sequence ID" value="BBF23661.1"/>
    <property type="molecule type" value="Genomic_DNA"/>
</dbReference>
<evidence type="ECO:0000256" key="1">
    <source>
        <dbReference type="SAM" id="SignalP"/>
    </source>
</evidence>
<sequence length="157" mass="17404">MKKALVSVLTAGALALTALSAHAVEQIIDPKGKTVQEMRQPIPLSLARVHKVLGQKGVYLLDCNPDEIYQKSHLPGAIHANIEDWTKLLPEDKKNSFIILYCINRMCNVSFEASLVVIDKGYENVYVMPDGIQGWVSHGYEFEGTGRRDPGLASRNK</sequence>
<accession>A0A2Z6IAW3</accession>
<feature type="signal peptide" evidence="1">
    <location>
        <begin position="1"/>
        <end position="23"/>
    </location>
</feature>
<gene>
    <name evidence="3" type="ORF">SUTMEG_15520</name>
</gene>
<dbReference type="Gene3D" id="3.40.250.10">
    <property type="entry name" value="Rhodanese-like domain"/>
    <property type="match status" value="1"/>
</dbReference>
<keyword evidence="1" id="KW-0732">Signal</keyword>
<dbReference type="SUPFAM" id="SSF52821">
    <property type="entry name" value="Rhodanese/Cell cycle control phosphatase"/>
    <property type="match status" value="1"/>
</dbReference>
<dbReference type="Pfam" id="PF00581">
    <property type="entry name" value="Rhodanese"/>
    <property type="match status" value="1"/>
</dbReference>
<feature type="domain" description="Rhodanese" evidence="2">
    <location>
        <begin position="54"/>
        <end position="144"/>
    </location>
</feature>
<proteinExistence type="predicted"/>
<protein>
    <recommendedName>
        <fullName evidence="2">Rhodanese domain-containing protein</fullName>
    </recommendedName>
</protein>
<dbReference type="SMART" id="SM00450">
    <property type="entry name" value="RHOD"/>
    <property type="match status" value="1"/>
</dbReference>
<dbReference type="RefSeq" id="WP_120177244.1">
    <property type="nucleotide sequence ID" value="NZ_AP018786.1"/>
</dbReference>
<organism evidence="3 4">
    <name type="scientific">Sutterella megalosphaeroides</name>
    <dbReference type="NCBI Taxonomy" id="2494234"/>
    <lineage>
        <taxon>Bacteria</taxon>
        <taxon>Pseudomonadati</taxon>
        <taxon>Pseudomonadota</taxon>
        <taxon>Betaproteobacteria</taxon>
        <taxon>Burkholderiales</taxon>
        <taxon>Sutterellaceae</taxon>
        <taxon>Sutterella</taxon>
    </lineage>
</organism>
<dbReference type="KEGG" id="sutt:SUTMEG_15520"/>
<keyword evidence="4" id="KW-1185">Reference proteome</keyword>
<name>A0A2Z6IAW3_9BURK</name>
<dbReference type="PROSITE" id="PS50206">
    <property type="entry name" value="RHODANESE_3"/>
    <property type="match status" value="1"/>
</dbReference>
<dbReference type="CDD" id="cd00158">
    <property type="entry name" value="RHOD"/>
    <property type="match status" value="1"/>
</dbReference>